<keyword evidence="3" id="KW-0694">RNA-binding</keyword>
<dbReference type="SUPFAM" id="SSF54211">
    <property type="entry name" value="Ribosomal protein S5 domain 2-like"/>
    <property type="match status" value="1"/>
</dbReference>
<evidence type="ECO:0000256" key="5">
    <source>
        <dbReference type="ARBA" id="ARBA00023274"/>
    </source>
</evidence>
<dbReference type="PANTHER" id="PTHR48432">
    <property type="entry name" value="S5 DRBM DOMAIN-CONTAINING PROTEIN"/>
    <property type="match status" value="1"/>
</dbReference>
<proteinExistence type="inferred from homology"/>
<dbReference type="GO" id="GO:0005840">
    <property type="term" value="C:ribosome"/>
    <property type="evidence" value="ECO:0007669"/>
    <property type="project" value="UniProtKB-KW"/>
</dbReference>
<dbReference type="Gene3D" id="3.30.230.10">
    <property type="match status" value="1"/>
</dbReference>
<evidence type="ECO:0000256" key="3">
    <source>
        <dbReference type="ARBA" id="ARBA00022884"/>
    </source>
</evidence>
<accession>A0A165ZGZ1</accession>
<dbReference type="InterPro" id="IPR000851">
    <property type="entry name" value="Ribosomal_uS5"/>
</dbReference>
<keyword evidence="13" id="KW-1185">Reference proteome</keyword>
<dbReference type="GO" id="GO:0003729">
    <property type="term" value="F:mRNA binding"/>
    <property type="evidence" value="ECO:0007669"/>
    <property type="project" value="UniProtKB-ARBA"/>
</dbReference>
<dbReference type="Proteomes" id="UP000077755">
    <property type="component" value="Chromosome 3"/>
</dbReference>
<dbReference type="FunFam" id="3.30.230.10:FF:000002">
    <property type="entry name" value="30S ribosomal protein S5"/>
    <property type="match status" value="1"/>
</dbReference>
<feature type="compositionally biased region" description="Acidic residues" evidence="9">
    <location>
        <begin position="126"/>
        <end position="141"/>
    </location>
</feature>
<protein>
    <recommendedName>
        <fullName evidence="10">S5 DRBM domain-containing protein</fullName>
    </recommendedName>
</protein>
<dbReference type="FunFam" id="3.30.160.20:FF:000039">
    <property type="entry name" value="30S ribosomal protein S5"/>
    <property type="match status" value="1"/>
</dbReference>
<dbReference type="Gramene" id="KZN00025">
    <property type="protein sequence ID" value="KZN00025"/>
    <property type="gene ID" value="DCAR_008779"/>
</dbReference>
<dbReference type="Pfam" id="PF03719">
    <property type="entry name" value="Ribosomal_S5_C"/>
    <property type="match status" value="1"/>
</dbReference>
<reference evidence="11" key="1">
    <citation type="journal article" date="2016" name="Nat. Genet.">
        <title>A high-quality carrot genome assembly provides new insights into carotenoid accumulation and asterid genome evolution.</title>
        <authorList>
            <person name="Iorizzo M."/>
            <person name="Ellison S."/>
            <person name="Senalik D."/>
            <person name="Zeng P."/>
            <person name="Satapoomin P."/>
            <person name="Huang J."/>
            <person name="Bowman M."/>
            <person name="Iovene M."/>
            <person name="Sanseverino W."/>
            <person name="Cavagnaro P."/>
            <person name="Yildiz M."/>
            <person name="Macko-Podgorni A."/>
            <person name="Moranska E."/>
            <person name="Grzebelus E."/>
            <person name="Grzebelus D."/>
            <person name="Ashrafi H."/>
            <person name="Zheng Z."/>
            <person name="Cheng S."/>
            <person name="Spooner D."/>
            <person name="Van Deynze A."/>
            <person name="Simon P."/>
        </authorList>
    </citation>
    <scope>NUCLEOTIDE SEQUENCE [LARGE SCALE GENOMIC DNA]</scope>
    <source>
        <tissue evidence="11">Leaf</tissue>
    </source>
</reference>
<reference evidence="12" key="2">
    <citation type="submission" date="2022-03" db="EMBL/GenBank/DDBJ databases">
        <title>Draft title - Genomic analysis of global carrot germplasm unveils the trajectory of domestication and the origin of high carotenoid orange carrot.</title>
        <authorList>
            <person name="Iorizzo M."/>
            <person name="Ellison S."/>
            <person name="Senalik D."/>
            <person name="Macko-Podgorni A."/>
            <person name="Grzebelus D."/>
            <person name="Bostan H."/>
            <person name="Rolling W."/>
            <person name="Curaba J."/>
            <person name="Simon P."/>
        </authorList>
    </citation>
    <scope>NUCLEOTIDE SEQUENCE</scope>
    <source>
        <tissue evidence="12">Leaf</tissue>
    </source>
</reference>
<sequence>MRGVSYVLSCSRHVRSTQLCRPVSNFSFHRPIVTFSYTQLQNMIPLVPDSLCGMRSFCNKAASIPLALQAQVERERQREREERIRMGLDTADIDAEDDEDYMGVGPLIDKLEKWKIKHPPNPELDMMYEEPTDSDSDEDDDRFSAEANKRRSEDFEKKFARHKELLKSFTDSKTLDESHEWMNRLDKFEQKHFKLRPEYIVIGELMNRLKEATGKDKFLLQHKLNRAMRLVDWKEANDPNNPDNYGAFQHADEAAVENEEFEKEQLTRRAQLNDDDDMEFDSMKERDDILLEKLEAIDKELEQKLGDLDHTFGKKGKVLEQEIRDLAEERNSLTEQKRRPLYRKGFDVKLIDVSRTCKVTKGGRIFKYTAMLACGNYNGVIGFAKAKGPAMPVAVQKAHEKCFQNLHYIERHEEHTIAHAVQTSYKKTKVYLWPGQTLTGMKAGRIVQTVLNLAGLKNVKSKVVGSRNPDNTVKALFKALNAIETPKDVQQKFGRTVVESYLL</sequence>
<dbReference type="InterPro" id="IPR014721">
    <property type="entry name" value="Ribsml_uS5_D2-typ_fold_subgr"/>
</dbReference>
<feature type="region of interest" description="Disordered" evidence="9">
    <location>
        <begin position="119"/>
        <end position="149"/>
    </location>
</feature>
<dbReference type="EMBL" id="CP093345">
    <property type="protein sequence ID" value="WOG90673.1"/>
    <property type="molecule type" value="Genomic_DNA"/>
</dbReference>
<keyword evidence="4 6" id="KW-0689">Ribosomal protein</keyword>
<evidence type="ECO:0000256" key="7">
    <source>
        <dbReference type="RuleBase" id="RU003823"/>
    </source>
</evidence>
<evidence type="ECO:0000313" key="12">
    <source>
        <dbReference type="EMBL" id="WOG90673.1"/>
    </source>
</evidence>
<dbReference type="InterPro" id="IPR020568">
    <property type="entry name" value="Ribosomal_Su5_D2-typ_SF"/>
</dbReference>
<evidence type="ECO:0000256" key="2">
    <source>
        <dbReference type="ARBA" id="ARBA00022730"/>
    </source>
</evidence>
<dbReference type="KEGG" id="dcr:108210440"/>
<dbReference type="OrthoDB" id="309483at2759"/>
<evidence type="ECO:0000256" key="6">
    <source>
        <dbReference type="PROSITE-ProRule" id="PRU00268"/>
    </source>
</evidence>
<dbReference type="Pfam" id="PF00333">
    <property type="entry name" value="Ribosomal_S5"/>
    <property type="match status" value="1"/>
</dbReference>
<feature type="domain" description="S5 DRBM" evidence="10">
    <location>
        <begin position="346"/>
        <end position="409"/>
    </location>
</feature>
<evidence type="ECO:0000313" key="13">
    <source>
        <dbReference type="Proteomes" id="UP000077755"/>
    </source>
</evidence>
<feature type="coiled-coil region" evidence="8">
    <location>
        <begin position="291"/>
        <end position="339"/>
    </location>
</feature>
<dbReference type="PANTHER" id="PTHR48432:SF1">
    <property type="entry name" value="S5 DRBM DOMAIN-CONTAINING PROTEIN"/>
    <property type="match status" value="1"/>
</dbReference>
<dbReference type="GO" id="GO:0019843">
    <property type="term" value="F:rRNA binding"/>
    <property type="evidence" value="ECO:0007669"/>
    <property type="project" value="UniProtKB-KW"/>
</dbReference>
<comment type="similarity">
    <text evidence="1 7">Belongs to the universal ribosomal protein uS5 family.</text>
</comment>
<dbReference type="PROSITE" id="PS50881">
    <property type="entry name" value="S5_DSRBD"/>
    <property type="match status" value="1"/>
</dbReference>
<evidence type="ECO:0000256" key="1">
    <source>
        <dbReference type="ARBA" id="ARBA00008945"/>
    </source>
</evidence>
<name>A0A165ZGZ1_DAUCS</name>
<dbReference type="InterPro" id="IPR005324">
    <property type="entry name" value="Ribosomal_uS5_C"/>
</dbReference>
<evidence type="ECO:0000256" key="4">
    <source>
        <dbReference type="ARBA" id="ARBA00022980"/>
    </source>
</evidence>
<dbReference type="SUPFAM" id="SSF54768">
    <property type="entry name" value="dsRNA-binding domain-like"/>
    <property type="match status" value="1"/>
</dbReference>
<dbReference type="GO" id="GO:0005737">
    <property type="term" value="C:cytoplasm"/>
    <property type="evidence" value="ECO:0007669"/>
    <property type="project" value="UniProtKB-ARBA"/>
</dbReference>
<dbReference type="EMBL" id="LNRQ01000003">
    <property type="protein sequence ID" value="KZN00025.1"/>
    <property type="molecule type" value="Genomic_DNA"/>
</dbReference>
<dbReference type="GO" id="GO:0006412">
    <property type="term" value="P:translation"/>
    <property type="evidence" value="ECO:0007669"/>
    <property type="project" value="InterPro"/>
</dbReference>
<dbReference type="OMA" id="HFAFSAN"/>
<gene>
    <name evidence="11" type="ORF">DCAR_008779</name>
    <name evidence="12" type="ORF">DCAR_0309917</name>
</gene>
<evidence type="ECO:0000259" key="10">
    <source>
        <dbReference type="PROSITE" id="PS50881"/>
    </source>
</evidence>
<dbReference type="Gene3D" id="3.30.160.20">
    <property type="match status" value="1"/>
</dbReference>
<dbReference type="GO" id="GO:1990904">
    <property type="term" value="C:ribonucleoprotein complex"/>
    <property type="evidence" value="ECO:0007669"/>
    <property type="project" value="UniProtKB-UniRule"/>
</dbReference>
<dbReference type="InterPro" id="IPR013810">
    <property type="entry name" value="Ribosomal_uS5_N"/>
</dbReference>
<organism evidence="11">
    <name type="scientific">Daucus carota subsp. sativus</name>
    <name type="common">Carrot</name>
    <dbReference type="NCBI Taxonomy" id="79200"/>
    <lineage>
        <taxon>Eukaryota</taxon>
        <taxon>Viridiplantae</taxon>
        <taxon>Streptophyta</taxon>
        <taxon>Embryophyta</taxon>
        <taxon>Tracheophyta</taxon>
        <taxon>Spermatophyta</taxon>
        <taxon>Magnoliopsida</taxon>
        <taxon>eudicotyledons</taxon>
        <taxon>Gunneridae</taxon>
        <taxon>Pentapetalae</taxon>
        <taxon>asterids</taxon>
        <taxon>campanulids</taxon>
        <taxon>Apiales</taxon>
        <taxon>Apiaceae</taxon>
        <taxon>Apioideae</taxon>
        <taxon>Scandiceae</taxon>
        <taxon>Daucinae</taxon>
        <taxon>Daucus</taxon>
        <taxon>Daucus sect. Daucus</taxon>
    </lineage>
</organism>
<dbReference type="STRING" id="79200.A0A165ZGZ1"/>
<dbReference type="AlphaFoldDB" id="A0A165ZGZ1"/>
<keyword evidence="5 6" id="KW-0687">Ribonucleoprotein</keyword>
<keyword evidence="8" id="KW-0175">Coiled coil</keyword>
<evidence type="ECO:0000256" key="8">
    <source>
        <dbReference type="SAM" id="Coils"/>
    </source>
</evidence>
<evidence type="ECO:0000256" key="9">
    <source>
        <dbReference type="SAM" id="MobiDB-lite"/>
    </source>
</evidence>
<keyword evidence="2" id="KW-0699">rRNA-binding</keyword>
<dbReference type="GO" id="GO:0003735">
    <property type="term" value="F:structural constituent of ribosome"/>
    <property type="evidence" value="ECO:0007669"/>
    <property type="project" value="UniProtKB-UniRule"/>
</dbReference>
<evidence type="ECO:0000313" key="11">
    <source>
        <dbReference type="EMBL" id="KZN00025.1"/>
    </source>
</evidence>